<dbReference type="GO" id="GO:0005737">
    <property type="term" value="C:cytoplasm"/>
    <property type="evidence" value="ECO:0007669"/>
    <property type="project" value="UniProtKB-SubCell"/>
</dbReference>
<feature type="compositionally biased region" description="Basic and acidic residues" evidence="5">
    <location>
        <begin position="1"/>
        <end position="27"/>
    </location>
</feature>
<keyword evidence="3" id="KW-0346">Stress response</keyword>
<dbReference type="GO" id="GO:0000774">
    <property type="term" value="F:adenyl-nucleotide exchange factor activity"/>
    <property type="evidence" value="ECO:0007669"/>
    <property type="project" value="InterPro"/>
</dbReference>
<dbReference type="Proteomes" id="UP000178323">
    <property type="component" value="Unassembled WGS sequence"/>
</dbReference>
<dbReference type="SUPFAM" id="SSF51064">
    <property type="entry name" value="Head domain of nucleotide exchange factor GrpE"/>
    <property type="match status" value="1"/>
</dbReference>
<evidence type="ECO:0000313" key="6">
    <source>
        <dbReference type="EMBL" id="OGF20440.1"/>
    </source>
</evidence>
<dbReference type="AlphaFoldDB" id="A0A1F5S169"/>
<comment type="caution">
    <text evidence="6">The sequence shown here is derived from an EMBL/GenBank/DDBJ whole genome shotgun (WGS) entry which is preliminary data.</text>
</comment>
<dbReference type="InterPro" id="IPR009012">
    <property type="entry name" value="GrpE_head"/>
</dbReference>
<dbReference type="GO" id="GO:0051087">
    <property type="term" value="F:protein-folding chaperone binding"/>
    <property type="evidence" value="ECO:0007669"/>
    <property type="project" value="InterPro"/>
</dbReference>
<dbReference type="PANTHER" id="PTHR21237:SF23">
    <property type="entry name" value="GRPE PROTEIN HOMOLOG, MITOCHONDRIAL"/>
    <property type="match status" value="1"/>
</dbReference>
<reference evidence="6 7" key="1">
    <citation type="journal article" date="2016" name="Nat. Commun.">
        <title>Thousands of microbial genomes shed light on interconnected biogeochemical processes in an aquifer system.</title>
        <authorList>
            <person name="Anantharaman K."/>
            <person name="Brown C.T."/>
            <person name="Hug L.A."/>
            <person name="Sharon I."/>
            <person name="Castelle C.J."/>
            <person name="Probst A.J."/>
            <person name="Thomas B.C."/>
            <person name="Singh A."/>
            <person name="Wilkins M.J."/>
            <person name="Karaoz U."/>
            <person name="Brodie E.L."/>
            <person name="Williams K.H."/>
            <person name="Hubbard S.S."/>
            <person name="Banfield J.F."/>
        </authorList>
    </citation>
    <scope>NUCLEOTIDE SEQUENCE [LARGE SCALE GENOMIC DNA]</scope>
</reference>
<organism evidence="6 7">
    <name type="scientific">Candidatus Falkowbacteria bacterium RBG_13_39_14</name>
    <dbReference type="NCBI Taxonomy" id="1797985"/>
    <lineage>
        <taxon>Bacteria</taxon>
        <taxon>Candidatus Falkowiibacteriota</taxon>
    </lineage>
</organism>
<keyword evidence="3" id="KW-0963">Cytoplasm</keyword>
<evidence type="ECO:0000256" key="2">
    <source>
        <dbReference type="ARBA" id="ARBA00023186"/>
    </source>
</evidence>
<name>A0A1F5S169_9BACT</name>
<comment type="subunit">
    <text evidence="3">Homodimer.</text>
</comment>
<dbReference type="InterPro" id="IPR013805">
    <property type="entry name" value="GrpE_CC"/>
</dbReference>
<evidence type="ECO:0000256" key="5">
    <source>
        <dbReference type="SAM" id="MobiDB-lite"/>
    </source>
</evidence>
<comment type="subcellular location">
    <subcellularLocation>
        <location evidence="3">Cytoplasm</location>
    </subcellularLocation>
</comment>
<dbReference type="Pfam" id="PF01025">
    <property type="entry name" value="GrpE"/>
    <property type="match status" value="1"/>
</dbReference>
<dbReference type="HAMAP" id="MF_01151">
    <property type="entry name" value="GrpE"/>
    <property type="match status" value="1"/>
</dbReference>
<dbReference type="InterPro" id="IPR000740">
    <property type="entry name" value="GrpE"/>
</dbReference>
<gene>
    <name evidence="3" type="primary">grpE</name>
    <name evidence="6" type="ORF">A2Y83_04800</name>
</gene>
<sequence length="194" mass="22323">MQNQHNVDETKKENQEENHEKTTRDEFEKDLEELENKNKEYLEGWKRAKADYLNLKKESEKQYQDLLKFANAGLIMEILPVFDNFKLAAVHIPEEQKKSDWVIGIMHIKKQLGDLLKNLGVEEIKTVGEKFNPELHEAVPAGTRGFDADNDADLTQIKGEEREDGVIVKEARPGYMLHGKVIQPARVIVGQQTD</sequence>
<keyword evidence="2 3" id="KW-0143">Chaperone</keyword>
<dbReference type="STRING" id="1797985.A2Y83_04800"/>
<dbReference type="PANTHER" id="PTHR21237">
    <property type="entry name" value="GRPE PROTEIN"/>
    <property type="match status" value="1"/>
</dbReference>
<accession>A0A1F5S169</accession>
<comment type="function">
    <text evidence="3">Participates actively in the response to hyperosmotic and heat shock by preventing the aggregation of stress-denatured proteins, in association with DnaK and GrpE. It is the nucleotide exchange factor for DnaK and may function as a thermosensor. Unfolded proteins bind initially to DnaJ; upon interaction with the DnaJ-bound protein, DnaK hydrolyzes its bound ATP, resulting in the formation of a stable complex. GrpE releases ADP from DnaK; ATP binding to DnaK triggers the release of the substrate protein, thus completing the reaction cycle. Several rounds of ATP-dependent interactions between DnaJ, DnaK and GrpE are required for fully efficient folding.</text>
</comment>
<dbReference type="SUPFAM" id="SSF58014">
    <property type="entry name" value="Coiled-coil domain of nucleotide exchange factor GrpE"/>
    <property type="match status" value="1"/>
</dbReference>
<protein>
    <recommendedName>
        <fullName evidence="3">Protein GrpE</fullName>
    </recommendedName>
    <alternativeName>
        <fullName evidence="3">HSP-70 cofactor</fullName>
    </alternativeName>
</protein>
<evidence type="ECO:0000256" key="1">
    <source>
        <dbReference type="ARBA" id="ARBA00009054"/>
    </source>
</evidence>
<evidence type="ECO:0000256" key="4">
    <source>
        <dbReference type="RuleBase" id="RU004478"/>
    </source>
</evidence>
<dbReference type="PRINTS" id="PR00773">
    <property type="entry name" value="GRPEPROTEIN"/>
</dbReference>
<evidence type="ECO:0000313" key="7">
    <source>
        <dbReference type="Proteomes" id="UP000178323"/>
    </source>
</evidence>
<feature type="region of interest" description="Disordered" evidence="5">
    <location>
        <begin position="1"/>
        <end position="30"/>
    </location>
</feature>
<proteinExistence type="inferred from homology"/>
<dbReference type="Gene3D" id="3.90.20.20">
    <property type="match status" value="1"/>
</dbReference>
<dbReference type="GO" id="GO:0042803">
    <property type="term" value="F:protein homodimerization activity"/>
    <property type="evidence" value="ECO:0007669"/>
    <property type="project" value="InterPro"/>
</dbReference>
<dbReference type="GO" id="GO:0006457">
    <property type="term" value="P:protein folding"/>
    <property type="evidence" value="ECO:0007669"/>
    <property type="project" value="InterPro"/>
</dbReference>
<dbReference type="CDD" id="cd00446">
    <property type="entry name" value="GrpE"/>
    <property type="match status" value="1"/>
</dbReference>
<dbReference type="GO" id="GO:0051082">
    <property type="term" value="F:unfolded protein binding"/>
    <property type="evidence" value="ECO:0007669"/>
    <property type="project" value="TreeGrafter"/>
</dbReference>
<comment type="similarity">
    <text evidence="1 3 4">Belongs to the GrpE family.</text>
</comment>
<dbReference type="Gene3D" id="2.30.22.10">
    <property type="entry name" value="Head domain of nucleotide exchange factor GrpE"/>
    <property type="match status" value="1"/>
</dbReference>
<dbReference type="EMBL" id="MFFS01000084">
    <property type="protein sequence ID" value="OGF20440.1"/>
    <property type="molecule type" value="Genomic_DNA"/>
</dbReference>
<evidence type="ECO:0000256" key="3">
    <source>
        <dbReference type="HAMAP-Rule" id="MF_01151"/>
    </source>
</evidence>